<dbReference type="AlphaFoldDB" id="A0A0E9XJW2"/>
<reference evidence="1" key="2">
    <citation type="journal article" date="2015" name="Fish Shellfish Immunol.">
        <title>Early steps in the European eel (Anguilla anguilla)-Vibrio vulnificus interaction in the gills: Role of the RtxA13 toxin.</title>
        <authorList>
            <person name="Callol A."/>
            <person name="Pajuelo D."/>
            <person name="Ebbesson L."/>
            <person name="Teles M."/>
            <person name="MacKenzie S."/>
            <person name="Amaro C."/>
        </authorList>
    </citation>
    <scope>NUCLEOTIDE SEQUENCE</scope>
</reference>
<dbReference type="EMBL" id="GBXM01006452">
    <property type="protein sequence ID" value="JAI02126.1"/>
    <property type="molecule type" value="Transcribed_RNA"/>
</dbReference>
<protein>
    <submittedName>
        <fullName evidence="1">Uncharacterized protein</fullName>
    </submittedName>
</protein>
<sequence>MKYIHLIFLNILNTLHYILKNESSFLILIFDIIMHFKMMEGYDNQR</sequence>
<evidence type="ECO:0000313" key="1">
    <source>
        <dbReference type="EMBL" id="JAI02126.1"/>
    </source>
</evidence>
<name>A0A0E9XJW2_ANGAN</name>
<proteinExistence type="predicted"/>
<accession>A0A0E9XJW2</accession>
<reference evidence="1" key="1">
    <citation type="submission" date="2014-11" db="EMBL/GenBank/DDBJ databases">
        <authorList>
            <person name="Amaro Gonzalez C."/>
        </authorList>
    </citation>
    <scope>NUCLEOTIDE SEQUENCE</scope>
</reference>
<organism evidence="1">
    <name type="scientific">Anguilla anguilla</name>
    <name type="common">European freshwater eel</name>
    <name type="synonym">Muraena anguilla</name>
    <dbReference type="NCBI Taxonomy" id="7936"/>
    <lineage>
        <taxon>Eukaryota</taxon>
        <taxon>Metazoa</taxon>
        <taxon>Chordata</taxon>
        <taxon>Craniata</taxon>
        <taxon>Vertebrata</taxon>
        <taxon>Euteleostomi</taxon>
        <taxon>Actinopterygii</taxon>
        <taxon>Neopterygii</taxon>
        <taxon>Teleostei</taxon>
        <taxon>Anguilliformes</taxon>
        <taxon>Anguillidae</taxon>
        <taxon>Anguilla</taxon>
    </lineage>
</organism>